<accession>A0ACB8TB03</accession>
<evidence type="ECO:0000313" key="2">
    <source>
        <dbReference type="Proteomes" id="UP000814140"/>
    </source>
</evidence>
<name>A0ACB8TB03_9AGAM</name>
<proteinExistence type="predicted"/>
<dbReference type="Proteomes" id="UP000814140">
    <property type="component" value="Unassembled WGS sequence"/>
</dbReference>
<evidence type="ECO:0000313" key="1">
    <source>
        <dbReference type="EMBL" id="KAI0065684.1"/>
    </source>
</evidence>
<organism evidence="1 2">
    <name type="scientific">Artomyces pyxidatus</name>
    <dbReference type="NCBI Taxonomy" id="48021"/>
    <lineage>
        <taxon>Eukaryota</taxon>
        <taxon>Fungi</taxon>
        <taxon>Dikarya</taxon>
        <taxon>Basidiomycota</taxon>
        <taxon>Agaricomycotina</taxon>
        <taxon>Agaricomycetes</taxon>
        <taxon>Russulales</taxon>
        <taxon>Auriscalpiaceae</taxon>
        <taxon>Artomyces</taxon>
    </lineage>
</organism>
<reference evidence="1" key="2">
    <citation type="journal article" date="2022" name="New Phytol.">
        <title>Evolutionary transition to the ectomycorrhizal habit in the genomes of a hyperdiverse lineage of mushroom-forming fungi.</title>
        <authorList>
            <person name="Looney B."/>
            <person name="Miyauchi S."/>
            <person name="Morin E."/>
            <person name="Drula E."/>
            <person name="Courty P.E."/>
            <person name="Kohler A."/>
            <person name="Kuo A."/>
            <person name="LaButti K."/>
            <person name="Pangilinan J."/>
            <person name="Lipzen A."/>
            <person name="Riley R."/>
            <person name="Andreopoulos W."/>
            <person name="He G."/>
            <person name="Johnson J."/>
            <person name="Nolan M."/>
            <person name="Tritt A."/>
            <person name="Barry K.W."/>
            <person name="Grigoriev I.V."/>
            <person name="Nagy L.G."/>
            <person name="Hibbett D."/>
            <person name="Henrissat B."/>
            <person name="Matheny P.B."/>
            <person name="Labbe J."/>
            <person name="Martin F.M."/>
        </authorList>
    </citation>
    <scope>NUCLEOTIDE SEQUENCE</scope>
    <source>
        <strain evidence="1">HHB10654</strain>
    </source>
</reference>
<keyword evidence="2" id="KW-1185">Reference proteome</keyword>
<sequence>MISVVLILASLSSRVLAGIGPVATLTIVNQVISPDGYSRDAVLANGVFPGPLITGSMGSHFQLNVVDELTDTNMDTATSIHWHGLFQHATNHMDGPSFVTQCPIIPGNSFLYDFTVPDQAGTYWYHSHFRNQYCDGLRGAIVIYDSNDPHLSLYDVDNDDTVITLADWNSPSHLRPSSAPAAGLINGMGRYLGGPNSPLSVVNVVKGTRYRLRLVSISCDPSFTFSIDNHQFTIIEVDGQNVQPLLVDNLEIFNGKRYSVVLNANQPVNNYWIRALPSTLLQLPTTANGLNCAILRYSGAAVAEPTTSQTTNLPMVETNLHVRSAPGKPEAGGADVTYVLDVVSLAVLFTVNGVSFQPPSVPVLLQILSGTSSAASLLPQGSIYSVQKGQVVELVIPGGALGGPHPVHLHGHTFSVVRSAQSATYNYVNPVKRDVVSIGGLLDAVTIRWTADNPGPWFFHCHIDWHLNQGFAAVFAEDVPDVASVDGDVSDAWKELCPQYNAHINSRNN</sequence>
<gene>
    <name evidence="1" type="ORF">BV25DRAFT_1797713</name>
</gene>
<comment type="caution">
    <text evidence="1">The sequence shown here is derived from an EMBL/GenBank/DDBJ whole genome shotgun (WGS) entry which is preliminary data.</text>
</comment>
<dbReference type="EMBL" id="MU277194">
    <property type="protein sequence ID" value="KAI0065684.1"/>
    <property type="molecule type" value="Genomic_DNA"/>
</dbReference>
<reference evidence="1" key="1">
    <citation type="submission" date="2021-03" db="EMBL/GenBank/DDBJ databases">
        <authorList>
            <consortium name="DOE Joint Genome Institute"/>
            <person name="Ahrendt S."/>
            <person name="Looney B.P."/>
            <person name="Miyauchi S."/>
            <person name="Morin E."/>
            <person name="Drula E."/>
            <person name="Courty P.E."/>
            <person name="Chicoki N."/>
            <person name="Fauchery L."/>
            <person name="Kohler A."/>
            <person name="Kuo A."/>
            <person name="Labutti K."/>
            <person name="Pangilinan J."/>
            <person name="Lipzen A."/>
            <person name="Riley R."/>
            <person name="Andreopoulos W."/>
            <person name="He G."/>
            <person name="Johnson J."/>
            <person name="Barry K.W."/>
            <person name="Grigoriev I.V."/>
            <person name="Nagy L."/>
            <person name="Hibbett D."/>
            <person name="Henrissat B."/>
            <person name="Matheny P.B."/>
            <person name="Labbe J."/>
            <person name="Martin F."/>
        </authorList>
    </citation>
    <scope>NUCLEOTIDE SEQUENCE</scope>
    <source>
        <strain evidence="1">HHB10654</strain>
    </source>
</reference>
<protein>
    <submittedName>
        <fullName evidence="1">Laccase</fullName>
    </submittedName>
</protein>